<feature type="transmembrane region" description="Helical" evidence="7">
    <location>
        <begin position="458"/>
        <end position="485"/>
    </location>
</feature>
<evidence type="ECO:0000313" key="8">
    <source>
        <dbReference type="EMBL" id="KAK7752751.1"/>
    </source>
</evidence>
<dbReference type="GO" id="GO:0005886">
    <property type="term" value="C:plasma membrane"/>
    <property type="evidence" value="ECO:0007669"/>
    <property type="project" value="TreeGrafter"/>
</dbReference>
<dbReference type="Pfam" id="PF13347">
    <property type="entry name" value="MFS_2"/>
    <property type="match status" value="1"/>
</dbReference>
<evidence type="ECO:0000256" key="4">
    <source>
        <dbReference type="ARBA" id="ARBA00022989"/>
    </source>
</evidence>
<keyword evidence="3 7" id="KW-0812">Transmembrane</keyword>
<feature type="transmembrane region" description="Helical" evidence="7">
    <location>
        <begin position="510"/>
        <end position="529"/>
    </location>
</feature>
<evidence type="ECO:0000256" key="5">
    <source>
        <dbReference type="ARBA" id="ARBA00023136"/>
    </source>
</evidence>
<evidence type="ECO:0000256" key="2">
    <source>
        <dbReference type="ARBA" id="ARBA00022448"/>
    </source>
</evidence>
<protein>
    <recommendedName>
        <fullName evidence="10">Sucrose transporter</fullName>
    </recommendedName>
</protein>
<comment type="subcellular location">
    <subcellularLocation>
        <location evidence="1">Membrane</location>
        <topology evidence="1">Multi-pass membrane protein</topology>
    </subcellularLocation>
</comment>
<evidence type="ECO:0000256" key="7">
    <source>
        <dbReference type="SAM" id="Phobius"/>
    </source>
</evidence>
<evidence type="ECO:0008006" key="10">
    <source>
        <dbReference type="Google" id="ProtNLM"/>
    </source>
</evidence>
<dbReference type="EMBL" id="JAKJXP020000035">
    <property type="protein sequence ID" value="KAK7752751.1"/>
    <property type="molecule type" value="Genomic_DNA"/>
</dbReference>
<dbReference type="PANTHER" id="PTHR19432">
    <property type="entry name" value="SUGAR TRANSPORTER"/>
    <property type="match status" value="1"/>
</dbReference>
<dbReference type="PANTHER" id="PTHR19432:SF76">
    <property type="entry name" value="TRANSPORTER, PUTATIVE (EUROFUNG)-RELATED"/>
    <property type="match status" value="1"/>
</dbReference>
<feature type="compositionally biased region" description="Basic and acidic residues" evidence="6">
    <location>
        <begin position="31"/>
        <end position="42"/>
    </location>
</feature>
<evidence type="ECO:0000256" key="3">
    <source>
        <dbReference type="ARBA" id="ARBA00022692"/>
    </source>
</evidence>
<keyword evidence="4 7" id="KW-1133">Transmembrane helix</keyword>
<feature type="transmembrane region" description="Helical" evidence="7">
    <location>
        <begin position="349"/>
        <end position="369"/>
    </location>
</feature>
<evidence type="ECO:0000256" key="6">
    <source>
        <dbReference type="SAM" id="MobiDB-lite"/>
    </source>
</evidence>
<dbReference type="GO" id="GO:0008506">
    <property type="term" value="F:sucrose:proton symporter activity"/>
    <property type="evidence" value="ECO:0007669"/>
    <property type="project" value="TreeGrafter"/>
</dbReference>
<organism evidence="8 9">
    <name type="scientific">Diatrype stigma</name>
    <dbReference type="NCBI Taxonomy" id="117547"/>
    <lineage>
        <taxon>Eukaryota</taxon>
        <taxon>Fungi</taxon>
        <taxon>Dikarya</taxon>
        <taxon>Ascomycota</taxon>
        <taxon>Pezizomycotina</taxon>
        <taxon>Sordariomycetes</taxon>
        <taxon>Xylariomycetidae</taxon>
        <taxon>Xylariales</taxon>
        <taxon>Diatrypaceae</taxon>
        <taxon>Diatrype</taxon>
    </lineage>
</organism>
<gene>
    <name evidence="8" type="ORF">SLS62_005303</name>
</gene>
<feature type="transmembrane region" description="Helical" evidence="7">
    <location>
        <begin position="170"/>
        <end position="191"/>
    </location>
</feature>
<feature type="transmembrane region" description="Helical" evidence="7">
    <location>
        <begin position="300"/>
        <end position="318"/>
    </location>
</feature>
<feature type="transmembrane region" description="Helical" evidence="7">
    <location>
        <begin position="228"/>
        <end position="248"/>
    </location>
</feature>
<sequence length="535" mass="57838">MLNATRNAPNVELQLLTDASRRLNSNTSPSHPKDSDNDRHSPNQEPLGLGYTDSEPVLQPPVRIRDGRVYDPSARREMSRWLGQPSIKGNCTPYLLSLGLTKSKTSLVWIAGPLSGLIVQPIVGVIADESKSKWGRRRPFIMVGAVISGLCLLTLGFTKEIVHYFVPDQQAAKSLTVFTAVLAIYAVDFAVNVGSRMSAIGHGIAYGTGAVDLPSIFGTTFGDTQFKQLTIAAAFGVVATCAITSWAVTERVLVDVKRDSRKEGGILKIGETYFRYDAPREAKDSGDALGEIGRVGSEAFIIYSIITFIGAWVLPFVVKSPDDEGFTHRPPQSIKHVVEKFNKYKPDLLTVWMCGHATFAAAMFFAPFATSFRFATVLICLCGLPWNVASWAPSAFLGVEVNKLSGADSNPSYRRLSNDSDLEMAEVNGRPTLFLDHGPEDPHTASLKSSSTGELSGIYFGILNIYTTIPQFIGTLLSTVVFAVLEPGKSPELAHEAPSSEHHDTGGPNAIAVVLFIGAMGAVAAISATRKLRYL</sequence>
<accession>A0AAN9YPU1</accession>
<dbReference type="InterPro" id="IPR036259">
    <property type="entry name" value="MFS_trans_sf"/>
</dbReference>
<keyword evidence="5 7" id="KW-0472">Membrane</keyword>
<feature type="region of interest" description="Disordered" evidence="6">
    <location>
        <begin position="21"/>
        <end position="57"/>
    </location>
</feature>
<evidence type="ECO:0000313" key="9">
    <source>
        <dbReference type="Proteomes" id="UP001320420"/>
    </source>
</evidence>
<dbReference type="Gene3D" id="1.20.1250.20">
    <property type="entry name" value="MFS general substrate transporter like domains"/>
    <property type="match status" value="1"/>
</dbReference>
<proteinExistence type="predicted"/>
<feature type="transmembrane region" description="Helical" evidence="7">
    <location>
        <begin position="139"/>
        <end position="158"/>
    </location>
</feature>
<feature type="transmembrane region" description="Helical" evidence="7">
    <location>
        <begin position="107"/>
        <end position="127"/>
    </location>
</feature>
<dbReference type="AlphaFoldDB" id="A0AAN9YPU1"/>
<reference evidence="8 9" key="1">
    <citation type="submission" date="2024-02" db="EMBL/GenBank/DDBJ databases">
        <title>De novo assembly and annotation of 12 fungi associated with fruit tree decline syndrome in Ontario, Canada.</title>
        <authorList>
            <person name="Sulman M."/>
            <person name="Ellouze W."/>
            <person name="Ilyukhin E."/>
        </authorList>
    </citation>
    <scope>NUCLEOTIDE SEQUENCE [LARGE SCALE GENOMIC DNA]</scope>
    <source>
        <strain evidence="8 9">M11/M66-122</strain>
    </source>
</reference>
<comment type="caution">
    <text evidence="8">The sequence shown here is derived from an EMBL/GenBank/DDBJ whole genome shotgun (WGS) entry which is preliminary data.</text>
</comment>
<feature type="transmembrane region" description="Helical" evidence="7">
    <location>
        <begin position="203"/>
        <end position="222"/>
    </location>
</feature>
<evidence type="ECO:0000256" key="1">
    <source>
        <dbReference type="ARBA" id="ARBA00004141"/>
    </source>
</evidence>
<dbReference type="SUPFAM" id="SSF103473">
    <property type="entry name" value="MFS general substrate transporter"/>
    <property type="match status" value="1"/>
</dbReference>
<name>A0AAN9YPU1_9PEZI</name>
<keyword evidence="2" id="KW-0813">Transport</keyword>
<keyword evidence="9" id="KW-1185">Reference proteome</keyword>
<dbReference type="Proteomes" id="UP001320420">
    <property type="component" value="Unassembled WGS sequence"/>
</dbReference>